<dbReference type="Pfam" id="PF08242">
    <property type="entry name" value="Methyltransf_12"/>
    <property type="match status" value="1"/>
</dbReference>
<dbReference type="GO" id="GO:0032259">
    <property type="term" value="P:methylation"/>
    <property type="evidence" value="ECO:0007669"/>
    <property type="project" value="UniProtKB-KW"/>
</dbReference>
<dbReference type="InterPro" id="IPR013217">
    <property type="entry name" value="Methyltransf_12"/>
</dbReference>
<evidence type="ECO:0000313" key="3">
    <source>
        <dbReference type="Proteomes" id="UP001596203"/>
    </source>
</evidence>
<gene>
    <name evidence="2" type="ORF">ACFP2T_12070</name>
</gene>
<keyword evidence="2" id="KW-0808">Transferase</keyword>
<dbReference type="RefSeq" id="WP_377420770.1">
    <property type="nucleotide sequence ID" value="NZ_JBHSPR010000008.1"/>
</dbReference>
<keyword evidence="2" id="KW-0489">Methyltransferase</keyword>
<protein>
    <submittedName>
        <fullName evidence="2">SAM-dependent methyltransferase</fullName>
        <ecNumber evidence="2">2.1.1.-</ecNumber>
    </submittedName>
</protein>
<reference evidence="3" key="1">
    <citation type="journal article" date="2019" name="Int. J. Syst. Evol. Microbiol.">
        <title>The Global Catalogue of Microorganisms (GCM) 10K type strain sequencing project: providing services to taxonomists for standard genome sequencing and annotation.</title>
        <authorList>
            <consortium name="The Broad Institute Genomics Platform"/>
            <consortium name="The Broad Institute Genome Sequencing Center for Infectious Disease"/>
            <person name="Wu L."/>
            <person name="Ma J."/>
        </authorList>
    </citation>
    <scope>NUCLEOTIDE SEQUENCE [LARGE SCALE GENOMIC DNA]</scope>
    <source>
        <strain evidence="3">ZS-35-S2</strain>
    </source>
</reference>
<sequence>MAEPVDPAAVRYARMRWNTPLSEDHAEMLLRRLDIRPGASLLDLGCGWGELLLRAVAGSDGATGVGVDTDTDALERGRLAAAERSLPDVTFVREEATAWQKPADRVICLGSSHVLGGTVPALDILGGLVRPGGRLLFGDAYWQRTPSTEAVEIFGDQTMSLPDLIEQIRVAGWRVLHFSTADQREWDDFESTWRAARQEWLLEHPDDPRADDLRDELDTQLREYVAVYRSVLGLGYFVLGR</sequence>
<dbReference type="GO" id="GO:0008168">
    <property type="term" value="F:methyltransferase activity"/>
    <property type="evidence" value="ECO:0007669"/>
    <property type="project" value="UniProtKB-KW"/>
</dbReference>
<organism evidence="2 3">
    <name type="scientific">Plantactinospora solaniradicis</name>
    <dbReference type="NCBI Taxonomy" id="1723736"/>
    <lineage>
        <taxon>Bacteria</taxon>
        <taxon>Bacillati</taxon>
        <taxon>Actinomycetota</taxon>
        <taxon>Actinomycetes</taxon>
        <taxon>Micromonosporales</taxon>
        <taxon>Micromonosporaceae</taxon>
        <taxon>Plantactinospora</taxon>
    </lineage>
</organism>
<dbReference type="EC" id="2.1.1.-" evidence="2"/>
<dbReference type="SUPFAM" id="SSF53335">
    <property type="entry name" value="S-adenosyl-L-methionine-dependent methyltransferases"/>
    <property type="match status" value="1"/>
</dbReference>
<dbReference type="EMBL" id="JBHSPR010000008">
    <property type="protein sequence ID" value="MFC6016939.1"/>
    <property type="molecule type" value="Genomic_DNA"/>
</dbReference>
<dbReference type="Proteomes" id="UP001596203">
    <property type="component" value="Unassembled WGS sequence"/>
</dbReference>
<dbReference type="Gene3D" id="3.40.50.150">
    <property type="entry name" value="Vaccinia Virus protein VP39"/>
    <property type="match status" value="1"/>
</dbReference>
<dbReference type="InterPro" id="IPR029063">
    <property type="entry name" value="SAM-dependent_MTases_sf"/>
</dbReference>
<accession>A0ABW1K7U6</accession>
<proteinExistence type="predicted"/>
<evidence type="ECO:0000313" key="2">
    <source>
        <dbReference type="EMBL" id="MFC6016939.1"/>
    </source>
</evidence>
<comment type="caution">
    <text evidence="2">The sequence shown here is derived from an EMBL/GenBank/DDBJ whole genome shotgun (WGS) entry which is preliminary data.</text>
</comment>
<keyword evidence="3" id="KW-1185">Reference proteome</keyword>
<evidence type="ECO:0000259" key="1">
    <source>
        <dbReference type="Pfam" id="PF08242"/>
    </source>
</evidence>
<feature type="domain" description="Methyltransferase type 12" evidence="1">
    <location>
        <begin position="42"/>
        <end position="135"/>
    </location>
</feature>
<dbReference type="CDD" id="cd02440">
    <property type="entry name" value="AdoMet_MTases"/>
    <property type="match status" value="1"/>
</dbReference>
<name>A0ABW1K7U6_9ACTN</name>